<dbReference type="PROSITE" id="PS51257">
    <property type="entry name" value="PROKAR_LIPOPROTEIN"/>
    <property type="match status" value="1"/>
</dbReference>
<evidence type="ECO:0000313" key="3">
    <source>
        <dbReference type="Proteomes" id="UP000646365"/>
    </source>
</evidence>
<feature type="signal peptide" evidence="1">
    <location>
        <begin position="1"/>
        <end position="17"/>
    </location>
</feature>
<dbReference type="EMBL" id="BMJQ01000016">
    <property type="protein sequence ID" value="GGF39971.1"/>
    <property type="molecule type" value="Genomic_DNA"/>
</dbReference>
<name>A0A8J2YZB9_9PROT</name>
<comment type="caution">
    <text evidence="2">The sequence shown here is derived from an EMBL/GenBank/DDBJ whole genome shotgun (WGS) entry which is preliminary data.</text>
</comment>
<protein>
    <recommendedName>
        <fullName evidence="4">DUF4136 domain-containing protein</fullName>
    </recommendedName>
</protein>
<keyword evidence="3" id="KW-1185">Reference proteome</keyword>
<evidence type="ECO:0000313" key="2">
    <source>
        <dbReference type="EMBL" id="GGF39971.1"/>
    </source>
</evidence>
<dbReference type="Proteomes" id="UP000646365">
    <property type="component" value="Unassembled WGS sequence"/>
</dbReference>
<evidence type="ECO:0000256" key="1">
    <source>
        <dbReference type="SAM" id="SignalP"/>
    </source>
</evidence>
<feature type="chain" id="PRO_5035281170" description="DUF4136 domain-containing protein" evidence="1">
    <location>
        <begin position="18"/>
        <end position="187"/>
    </location>
</feature>
<accession>A0A8J2YZB9</accession>
<keyword evidence="1" id="KW-0732">Signal</keyword>
<reference evidence="2" key="1">
    <citation type="journal article" date="2014" name="Int. J. Syst. Evol. Microbiol.">
        <title>Complete genome sequence of Corynebacterium casei LMG S-19264T (=DSM 44701T), isolated from a smear-ripened cheese.</title>
        <authorList>
            <consortium name="US DOE Joint Genome Institute (JGI-PGF)"/>
            <person name="Walter F."/>
            <person name="Albersmeier A."/>
            <person name="Kalinowski J."/>
            <person name="Ruckert C."/>
        </authorList>
    </citation>
    <scope>NUCLEOTIDE SEQUENCE</scope>
    <source>
        <strain evidence="2">CGMCC 1.15725</strain>
    </source>
</reference>
<proteinExistence type="predicted"/>
<gene>
    <name evidence="2" type="ORF">GCM10011611_52990</name>
</gene>
<dbReference type="AlphaFoldDB" id="A0A8J2YZB9"/>
<dbReference type="RefSeq" id="WP_189051181.1">
    <property type="nucleotide sequence ID" value="NZ_BMJQ01000016.1"/>
</dbReference>
<evidence type="ECO:0008006" key="4">
    <source>
        <dbReference type="Google" id="ProtNLM"/>
    </source>
</evidence>
<organism evidence="2 3">
    <name type="scientific">Aliidongia dinghuensis</name>
    <dbReference type="NCBI Taxonomy" id="1867774"/>
    <lineage>
        <taxon>Bacteria</taxon>
        <taxon>Pseudomonadati</taxon>
        <taxon>Pseudomonadota</taxon>
        <taxon>Alphaproteobacteria</taxon>
        <taxon>Rhodospirillales</taxon>
        <taxon>Dongiaceae</taxon>
        <taxon>Aliidongia</taxon>
    </lineage>
</organism>
<sequence length="187" mass="19291">MNRSAPLVLALALTACADNQSFIGITTYDSSYIPGEHELYGPTIQTFVRGGPFPGIEPTASTAAVLADMQDGGFPLTYFTTETVGRSPYRVLMVFAPTPGTGLDQLCDMDAHNIATLPVAAAPTPDGRIGLAAAFCRADKLMGGATGTLPVAVAANDAAVKGSIQAFVRQMFPATNPTVGQGSDPPN</sequence>
<reference evidence="2" key="2">
    <citation type="submission" date="2020-09" db="EMBL/GenBank/DDBJ databases">
        <authorList>
            <person name="Sun Q."/>
            <person name="Zhou Y."/>
        </authorList>
    </citation>
    <scope>NUCLEOTIDE SEQUENCE</scope>
    <source>
        <strain evidence="2">CGMCC 1.15725</strain>
    </source>
</reference>